<gene>
    <name evidence="3" type="ORF">NCTC12965_02272</name>
</gene>
<keyword evidence="2" id="KW-0472">Membrane</keyword>
<keyword evidence="2" id="KW-0812">Transmembrane</keyword>
<feature type="transmembrane region" description="Helical" evidence="2">
    <location>
        <begin position="7"/>
        <end position="24"/>
    </location>
</feature>
<name>A0A4U9U2W9_SERFO</name>
<organism evidence="3">
    <name type="scientific">Serratia fonticola</name>
    <dbReference type="NCBI Taxonomy" id="47917"/>
    <lineage>
        <taxon>Bacteria</taxon>
        <taxon>Pseudomonadati</taxon>
        <taxon>Pseudomonadota</taxon>
        <taxon>Gammaproteobacteria</taxon>
        <taxon>Enterobacterales</taxon>
        <taxon>Yersiniaceae</taxon>
        <taxon>Serratia</taxon>
    </lineage>
</organism>
<accession>A0A4U9U2W9</accession>
<reference evidence="3" key="1">
    <citation type="submission" date="2019-05" db="EMBL/GenBank/DDBJ databases">
        <authorList>
            <consortium name="Pathogen Informatics"/>
        </authorList>
    </citation>
    <scope>NUCLEOTIDE SEQUENCE [LARGE SCALE GENOMIC DNA]</scope>
    <source>
        <strain evidence="3">NCTC12965</strain>
    </source>
</reference>
<evidence type="ECO:0008006" key="4">
    <source>
        <dbReference type="Google" id="ProtNLM"/>
    </source>
</evidence>
<feature type="region of interest" description="Disordered" evidence="1">
    <location>
        <begin position="62"/>
        <end position="83"/>
    </location>
</feature>
<keyword evidence="2" id="KW-1133">Transmembrane helix</keyword>
<evidence type="ECO:0000313" key="3">
    <source>
        <dbReference type="EMBL" id="VTR25969.1"/>
    </source>
</evidence>
<dbReference type="AlphaFoldDB" id="A0A4U9U2W9"/>
<evidence type="ECO:0000256" key="1">
    <source>
        <dbReference type="SAM" id="MobiDB-lite"/>
    </source>
</evidence>
<evidence type="ECO:0000256" key="2">
    <source>
        <dbReference type="SAM" id="Phobius"/>
    </source>
</evidence>
<feature type="transmembrane region" description="Helical" evidence="2">
    <location>
        <begin position="36"/>
        <end position="57"/>
    </location>
</feature>
<proteinExistence type="predicted"/>
<sequence length="83" mass="8687">MLFDRILFLLVFLLYMPLVIYVPNPGGVGLALPFNLLIYGGAALLMIGMLAGATVALHCHHADQSSDSGGLPVSGAADPFYPA</sequence>
<protein>
    <recommendedName>
        <fullName evidence="4">Transporter</fullName>
    </recommendedName>
</protein>
<dbReference type="EMBL" id="CABEEZ010000041">
    <property type="protein sequence ID" value="VTR25969.1"/>
    <property type="molecule type" value="Genomic_DNA"/>
</dbReference>